<sequence length="59" mass="6703">MGGLPYAEVDDVTLNGEDVESLKERQIDPSVVTTNLPEKYRGYEELLDAKTDREFVEPM</sequence>
<reference evidence="1 2" key="1">
    <citation type="journal article" date="2018" name="Nat. Ecol. Evol.">
        <title>Shark genomes provide insights into elasmobranch evolution and the origin of vertebrates.</title>
        <authorList>
            <person name="Hara Y"/>
            <person name="Yamaguchi K"/>
            <person name="Onimaru K"/>
            <person name="Kadota M"/>
            <person name="Koyanagi M"/>
            <person name="Keeley SD"/>
            <person name="Tatsumi K"/>
            <person name="Tanaka K"/>
            <person name="Motone F"/>
            <person name="Kageyama Y"/>
            <person name="Nozu R"/>
            <person name="Adachi N"/>
            <person name="Nishimura O"/>
            <person name="Nakagawa R"/>
            <person name="Tanegashima C"/>
            <person name="Kiyatake I"/>
            <person name="Matsumoto R"/>
            <person name="Murakumo K"/>
            <person name="Nishida K"/>
            <person name="Terakita A"/>
            <person name="Kuratani S"/>
            <person name="Sato K"/>
            <person name="Hyodo S Kuraku.S."/>
        </authorList>
    </citation>
    <scope>NUCLEOTIDE SEQUENCE [LARGE SCALE GENOMIC DNA]</scope>
</reference>
<accession>A0A401QLT7</accession>
<protein>
    <submittedName>
        <fullName evidence="1">Uncharacterized protein</fullName>
    </submittedName>
</protein>
<dbReference type="Proteomes" id="UP000288216">
    <property type="component" value="Unassembled WGS sequence"/>
</dbReference>
<comment type="caution">
    <text evidence="1">The sequence shown here is derived from an EMBL/GenBank/DDBJ whole genome shotgun (WGS) entry which is preliminary data.</text>
</comment>
<dbReference type="EMBL" id="BFAA01266573">
    <property type="protein sequence ID" value="GCB86258.1"/>
    <property type="molecule type" value="Genomic_DNA"/>
</dbReference>
<evidence type="ECO:0000313" key="2">
    <source>
        <dbReference type="Proteomes" id="UP000288216"/>
    </source>
</evidence>
<dbReference type="OrthoDB" id="1687175at2759"/>
<keyword evidence="2" id="KW-1185">Reference proteome</keyword>
<organism evidence="1 2">
    <name type="scientific">Scyliorhinus torazame</name>
    <name type="common">Cloudy catshark</name>
    <name type="synonym">Catulus torazame</name>
    <dbReference type="NCBI Taxonomy" id="75743"/>
    <lineage>
        <taxon>Eukaryota</taxon>
        <taxon>Metazoa</taxon>
        <taxon>Chordata</taxon>
        <taxon>Craniata</taxon>
        <taxon>Vertebrata</taxon>
        <taxon>Chondrichthyes</taxon>
        <taxon>Elasmobranchii</taxon>
        <taxon>Galeomorphii</taxon>
        <taxon>Galeoidea</taxon>
        <taxon>Carcharhiniformes</taxon>
        <taxon>Scyliorhinidae</taxon>
        <taxon>Scyliorhinus</taxon>
    </lineage>
</organism>
<dbReference type="AlphaFoldDB" id="A0A401QLT7"/>
<name>A0A401QLT7_SCYTO</name>
<gene>
    <name evidence="1" type="ORF">scyTo_0026988</name>
</gene>
<proteinExistence type="predicted"/>
<feature type="non-terminal residue" evidence="1">
    <location>
        <position position="59"/>
    </location>
</feature>
<evidence type="ECO:0000313" key="1">
    <source>
        <dbReference type="EMBL" id="GCB86258.1"/>
    </source>
</evidence>